<protein>
    <submittedName>
        <fullName evidence="1">Uncharacterized protein</fullName>
    </submittedName>
</protein>
<dbReference type="EMBL" id="QGTR01000001">
    <property type="protein sequence ID" value="PWW03587.1"/>
    <property type="molecule type" value="Genomic_DNA"/>
</dbReference>
<name>A0A317PRL1_9HYPH</name>
<keyword evidence="2" id="KW-1185">Reference proteome</keyword>
<accession>A0A317PRL1</accession>
<evidence type="ECO:0000313" key="2">
    <source>
        <dbReference type="Proteomes" id="UP000246352"/>
    </source>
</evidence>
<evidence type="ECO:0000313" key="1">
    <source>
        <dbReference type="EMBL" id="PWW03587.1"/>
    </source>
</evidence>
<organism evidence="1 2">
    <name type="scientific">Hoeflea marina</name>
    <dbReference type="NCBI Taxonomy" id="274592"/>
    <lineage>
        <taxon>Bacteria</taxon>
        <taxon>Pseudomonadati</taxon>
        <taxon>Pseudomonadota</taxon>
        <taxon>Alphaproteobacteria</taxon>
        <taxon>Hyphomicrobiales</taxon>
        <taxon>Rhizobiaceae</taxon>
        <taxon>Hoeflea</taxon>
    </lineage>
</organism>
<dbReference type="Proteomes" id="UP000246352">
    <property type="component" value="Unassembled WGS sequence"/>
</dbReference>
<dbReference type="AlphaFoldDB" id="A0A317PRL1"/>
<gene>
    <name evidence="1" type="ORF">DFR52_101272</name>
</gene>
<sequence>MPQPMSWSAAKKKIAATNTMTSTMTVEIMVSRCDGHTTFAVSARTCCKNVIGLFLDAIACPRLYGAYGRTSSPTRRVSDFDYI</sequence>
<comment type="caution">
    <text evidence="1">The sequence shown here is derived from an EMBL/GenBank/DDBJ whole genome shotgun (WGS) entry which is preliminary data.</text>
</comment>
<proteinExistence type="predicted"/>
<reference evidence="1 2" key="1">
    <citation type="submission" date="2018-05" db="EMBL/GenBank/DDBJ databases">
        <title>Genomic Encyclopedia of Type Strains, Phase IV (KMG-IV): sequencing the most valuable type-strain genomes for metagenomic binning, comparative biology and taxonomic classification.</title>
        <authorList>
            <person name="Goeker M."/>
        </authorList>
    </citation>
    <scope>NUCLEOTIDE SEQUENCE [LARGE SCALE GENOMIC DNA]</scope>
    <source>
        <strain evidence="1 2">DSM 16791</strain>
    </source>
</reference>